<keyword evidence="1" id="KW-0378">Hydrolase</keyword>
<dbReference type="PANTHER" id="PTHR18901">
    <property type="entry name" value="2-DEOXYGLUCOSE-6-PHOSPHATE PHOSPHATASE 2"/>
    <property type="match status" value="1"/>
</dbReference>
<dbReference type="SFLD" id="SFLDS00003">
    <property type="entry name" value="Haloacid_Dehalogenase"/>
    <property type="match status" value="1"/>
</dbReference>
<dbReference type="SUPFAM" id="SSF56784">
    <property type="entry name" value="HAD-like"/>
    <property type="match status" value="1"/>
</dbReference>
<evidence type="ECO:0000313" key="2">
    <source>
        <dbReference type="Proteomes" id="UP001597453"/>
    </source>
</evidence>
<dbReference type="Gene3D" id="1.10.150.240">
    <property type="entry name" value="Putative phosphatase, domain 2"/>
    <property type="match status" value="1"/>
</dbReference>
<gene>
    <name evidence="1" type="ORF">ACFSUQ_01295</name>
</gene>
<dbReference type="InterPro" id="IPR036412">
    <property type="entry name" value="HAD-like_sf"/>
</dbReference>
<dbReference type="PANTHER" id="PTHR18901:SF38">
    <property type="entry name" value="PSEUDOURIDINE-5'-PHOSPHATASE"/>
    <property type="match status" value="1"/>
</dbReference>
<keyword evidence="2" id="KW-1185">Reference proteome</keyword>
<accession>A0ABW5RG79</accession>
<organism evidence="1 2">
    <name type="scientific">Gulosibacter bifidus</name>
    <dbReference type="NCBI Taxonomy" id="272239"/>
    <lineage>
        <taxon>Bacteria</taxon>
        <taxon>Bacillati</taxon>
        <taxon>Actinomycetota</taxon>
        <taxon>Actinomycetes</taxon>
        <taxon>Micrococcales</taxon>
        <taxon>Microbacteriaceae</taxon>
        <taxon>Gulosibacter</taxon>
    </lineage>
</organism>
<name>A0ABW5RG79_9MICO</name>
<comment type="caution">
    <text evidence="1">The sequence shown here is derived from an EMBL/GenBank/DDBJ whole genome shotgun (WGS) entry which is preliminary data.</text>
</comment>
<dbReference type="GO" id="GO:0016787">
    <property type="term" value="F:hydrolase activity"/>
    <property type="evidence" value="ECO:0007669"/>
    <property type="project" value="UniProtKB-KW"/>
</dbReference>
<dbReference type="Proteomes" id="UP001597453">
    <property type="component" value="Unassembled WGS sequence"/>
</dbReference>
<evidence type="ECO:0000313" key="1">
    <source>
        <dbReference type="EMBL" id="MFD2673943.1"/>
    </source>
</evidence>
<dbReference type="InterPro" id="IPR006439">
    <property type="entry name" value="HAD-SF_hydro_IA"/>
</dbReference>
<dbReference type="PRINTS" id="PR00413">
    <property type="entry name" value="HADHALOGNASE"/>
</dbReference>
<dbReference type="EMBL" id="JBHUNF010000001">
    <property type="protein sequence ID" value="MFD2673943.1"/>
    <property type="molecule type" value="Genomic_DNA"/>
</dbReference>
<dbReference type="InterPro" id="IPR023214">
    <property type="entry name" value="HAD_sf"/>
</dbReference>
<dbReference type="InterPro" id="IPR023198">
    <property type="entry name" value="PGP-like_dom2"/>
</dbReference>
<dbReference type="NCBIfam" id="TIGR01509">
    <property type="entry name" value="HAD-SF-IA-v3"/>
    <property type="match status" value="1"/>
</dbReference>
<reference evidence="2" key="1">
    <citation type="journal article" date="2019" name="Int. J. Syst. Evol. Microbiol.">
        <title>The Global Catalogue of Microorganisms (GCM) 10K type strain sequencing project: providing services to taxonomists for standard genome sequencing and annotation.</title>
        <authorList>
            <consortium name="The Broad Institute Genomics Platform"/>
            <consortium name="The Broad Institute Genome Sequencing Center for Infectious Disease"/>
            <person name="Wu L."/>
            <person name="Ma J."/>
        </authorList>
    </citation>
    <scope>NUCLEOTIDE SEQUENCE [LARGE SCALE GENOMIC DNA]</scope>
    <source>
        <strain evidence="2">TISTR 1511</strain>
    </source>
</reference>
<sequence length="233" mass="24808">MTSYGPKAVLWDMDGTIVDTEPHWIRSQHEFLTRRGLPPLSAAQEMRLVGASPTITAEVFHEQGAVGNAAEFAAEVTAEVVVSVRRSVDARPGALELLRDMHAAGIPLALVTNSSRTLVDAVVEGLGIEDVFATCVAAEDVTEGKPDPEPFVTAASRLGISAAQCLVIEDSRNGLRGALAAGCTALAVPHGVAIDPHPDYLRLDSLRGVTWQDLCELFVAFHQRGEHHADDSA</sequence>
<dbReference type="SFLD" id="SFLDG01135">
    <property type="entry name" value="C1.5.6:_HAD__Beta-PGM__Phospha"/>
    <property type="match status" value="1"/>
</dbReference>
<protein>
    <submittedName>
        <fullName evidence="1">HAD family hydrolase</fullName>
    </submittedName>
</protein>
<dbReference type="Gene3D" id="3.40.50.1000">
    <property type="entry name" value="HAD superfamily/HAD-like"/>
    <property type="match status" value="1"/>
</dbReference>
<dbReference type="Pfam" id="PF00702">
    <property type="entry name" value="Hydrolase"/>
    <property type="match status" value="1"/>
</dbReference>
<dbReference type="SFLD" id="SFLDG01129">
    <property type="entry name" value="C1.5:_HAD__Beta-PGM__Phosphata"/>
    <property type="match status" value="1"/>
</dbReference>
<proteinExistence type="predicted"/>
<dbReference type="RefSeq" id="WP_066054969.1">
    <property type="nucleotide sequence ID" value="NZ_JBHUNF010000001.1"/>
</dbReference>